<evidence type="ECO:0000256" key="1">
    <source>
        <dbReference type="ARBA" id="ARBA00023239"/>
    </source>
</evidence>
<dbReference type="InterPro" id="IPR032465">
    <property type="entry name" value="ACMSD"/>
</dbReference>
<accession>A0A381YH87</accession>
<dbReference type="PANTHER" id="PTHR21240">
    <property type="entry name" value="2-AMINO-3-CARBOXYLMUCONATE-6-SEMIALDEHYDE DECARBOXYLASE"/>
    <property type="match status" value="1"/>
</dbReference>
<dbReference type="InterPro" id="IPR032466">
    <property type="entry name" value="Metal_Hydrolase"/>
</dbReference>
<name>A0A381YH87_9ZZZZ</name>
<protein>
    <recommendedName>
        <fullName evidence="2">Amidohydrolase-related domain-containing protein</fullName>
    </recommendedName>
</protein>
<dbReference type="EMBL" id="UINC01018220">
    <property type="protein sequence ID" value="SVA76335.1"/>
    <property type="molecule type" value="Genomic_DNA"/>
</dbReference>
<dbReference type="GO" id="GO:0016787">
    <property type="term" value="F:hydrolase activity"/>
    <property type="evidence" value="ECO:0007669"/>
    <property type="project" value="InterPro"/>
</dbReference>
<dbReference type="Pfam" id="PF04909">
    <property type="entry name" value="Amidohydro_2"/>
    <property type="match status" value="1"/>
</dbReference>
<organism evidence="3">
    <name type="scientific">marine metagenome</name>
    <dbReference type="NCBI Taxonomy" id="408172"/>
    <lineage>
        <taxon>unclassified sequences</taxon>
        <taxon>metagenomes</taxon>
        <taxon>ecological metagenomes</taxon>
    </lineage>
</organism>
<reference evidence="3" key="1">
    <citation type="submission" date="2018-05" db="EMBL/GenBank/DDBJ databases">
        <authorList>
            <person name="Lanie J.A."/>
            <person name="Ng W.-L."/>
            <person name="Kazmierczak K.M."/>
            <person name="Andrzejewski T.M."/>
            <person name="Davidsen T.M."/>
            <person name="Wayne K.J."/>
            <person name="Tettelin H."/>
            <person name="Glass J.I."/>
            <person name="Rusch D."/>
            <person name="Podicherti R."/>
            <person name="Tsui H.-C.T."/>
            <person name="Winkler M.E."/>
        </authorList>
    </citation>
    <scope>NUCLEOTIDE SEQUENCE</scope>
</reference>
<feature type="domain" description="Amidohydrolase-related" evidence="2">
    <location>
        <begin position="78"/>
        <end position="292"/>
    </location>
</feature>
<dbReference type="Gene3D" id="3.20.20.140">
    <property type="entry name" value="Metal-dependent hydrolases"/>
    <property type="match status" value="1"/>
</dbReference>
<sequence>MLMTDDEKHDYKAIDAVVNIWTKEALSHRPDWGEEFFVGKMNTENALMAGLTLEEMIEKMEEAGIEKAFLIAARTGRVGLPGCYHMPYSVVADACTKYPDRFYGLAGIDPFEGMDGVRAFEDAVTNMGFIGAHLYPHWFELAPDHAKYYPFYAKCCELNVPIQMQVGQSMVYSQEYRTRSVGQPIALDAVACDLPELKLIGIHVGIPWHDEMISMAWKHENIFIGCDAHRPKYWPKSFIHYLNSYGQDKIIFGTDFPVLEFKKTIDDIDALGLKSEVRKKLLRDNVVRVYGLDSE</sequence>
<dbReference type="SUPFAM" id="SSF51556">
    <property type="entry name" value="Metallo-dependent hydrolases"/>
    <property type="match status" value="1"/>
</dbReference>
<evidence type="ECO:0000259" key="2">
    <source>
        <dbReference type="Pfam" id="PF04909"/>
    </source>
</evidence>
<keyword evidence="1" id="KW-0456">Lyase</keyword>
<dbReference type="AlphaFoldDB" id="A0A381YH87"/>
<gene>
    <name evidence="3" type="ORF">METZ01_LOCUS129189</name>
</gene>
<dbReference type="PANTHER" id="PTHR21240:SF19">
    <property type="entry name" value="CATALYTIC_ HYDROLASE"/>
    <property type="match status" value="1"/>
</dbReference>
<dbReference type="GO" id="GO:0016831">
    <property type="term" value="F:carboxy-lyase activity"/>
    <property type="evidence" value="ECO:0007669"/>
    <property type="project" value="InterPro"/>
</dbReference>
<proteinExistence type="predicted"/>
<evidence type="ECO:0000313" key="3">
    <source>
        <dbReference type="EMBL" id="SVA76335.1"/>
    </source>
</evidence>
<dbReference type="InterPro" id="IPR006680">
    <property type="entry name" value="Amidohydro-rel"/>
</dbReference>